<evidence type="ECO:0000256" key="1">
    <source>
        <dbReference type="SAM" id="MobiDB-lite"/>
    </source>
</evidence>
<proteinExistence type="predicted"/>
<dbReference type="EMBL" id="GBYB01004587">
    <property type="protein sequence ID" value="JAG74354.1"/>
    <property type="molecule type" value="Transcribed_RNA"/>
</dbReference>
<feature type="region of interest" description="Disordered" evidence="1">
    <location>
        <begin position="87"/>
        <end position="107"/>
    </location>
</feature>
<feature type="non-terminal residue" evidence="2">
    <location>
        <position position="1"/>
    </location>
</feature>
<gene>
    <name evidence="2" type="primary">rpoC_1</name>
    <name evidence="2" type="ORF">g.12965</name>
</gene>
<reference evidence="2" key="1">
    <citation type="submission" date="2015-01" db="EMBL/GenBank/DDBJ databases">
        <title>Transcriptome Assembly of Fopius arisanus.</title>
        <authorList>
            <person name="Geib S."/>
        </authorList>
    </citation>
    <scope>NUCLEOTIDE SEQUENCE</scope>
</reference>
<organism evidence="2">
    <name type="scientific">Fopius arisanus</name>
    <dbReference type="NCBI Taxonomy" id="64838"/>
    <lineage>
        <taxon>Eukaryota</taxon>
        <taxon>Metazoa</taxon>
        <taxon>Ecdysozoa</taxon>
        <taxon>Arthropoda</taxon>
        <taxon>Hexapoda</taxon>
        <taxon>Insecta</taxon>
        <taxon>Pterygota</taxon>
        <taxon>Neoptera</taxon>
        <taxon>Endopterygota</taxon>
        <taxon>Hymenoptera</taxon>
        <taxon>Apocrita</taxon>
        <taxon>Ichneumonoidea</taxon>
        <taxon>Braconidae</taxon>
        <taxon>Opiinae</taxon>
        <taxon>Fopius</taxon>
    </lineage>
</organism>
<dbReference type="AlphaFoldDB" id="A0A0C9QV88"/>
<accession>A0A0C9QV88</accession>
<evidence type="ECO:0000313" key="2">
    <source>
        <dbReference type="EMBL" id="JAG74354.1"/>
    </source>
</evidence>
<sequence>CVSLKCHPVDENLSKIQIARVTEPREPSKMSSIRYLLPPMMRKSFSTTCTRLSETPTTPGIISKLKNIFSGASESIMNQQRRALNVDTSSPKIPEDGLNKPQKRETSGLKRKWGVNITDSSIEKELLEEHTPNFVLKQKWGVNLYEPIKPERKDPRQWIPQIPQREIKSSDLTSILERQFMDSMENQKVLEMRNENPPPIIDPGISVVLPLDEVLDPLKPSNEELEIKSPIAFGEVEEEDAETETHLKPEETSLEDSEEDEVAAWQEVMARTKLKSEELAISARKTRTNPQDRLGDERFSILPEPPAPKLDVAVMQPLDSKLQEFVAPNDIILDVRNVLHRVDSKKFHTLSFFFLCLSMEERDRSDDIQYLPINIFDNAGDAEEFEEGFEEKEEDAESSEPLNAVELEKNSEIQDLQKIVEEKIPRMTDKANEPMIKDVDDYVKIPGDPYPFTREYFDKWQMTDGSSFHRGHKHE</sequence>
<protein>
    <submittedName>
        <fullName evidence="2">RpoC_1 protein</fullName>
    </submittedName>
</protein>
<name>A0A0C9QV88_9HYME</name>
<feature type="compositionally biased region" description="Basic and acidic residues" evidence="1">
    <location>
        <begin position="93"/>
        <end position="107"/>
    </location>
</feature>
<feature type="region of interest" description="Disordered" evidence="1">
    <location>
        <begin position="236"/>
        <end position="258"/>
    </location>
</feature>